<dbReference type="PRINTS" id="PR00065">
    <property type="entry name" value="TEADOMAIN"/>
</dbReference>
<feature type="region of interest" description="Disordered" evidence="7">
    <location>
        <begin position="436"/>
        <end position="486"/>
    </location>
</feature>
<sequence>MDRRPTPGWDPVHTRIFDVYVQDDAADGDDEADVNHLAIVTNDDEIAPSHAPGPLRVSAAAAAPDTAPDAAIFGSGVHALPPHARPLLVNTGSGHRQVRVGTGFPPQRVLVKQEEDRDRRPAPLALAPLAPPGHVHVAPGSLVNTDIWPTPVENAFLSALRLIAKNGTAKIKLRDRNYGRNELISLYIHHQTREWRTKKQISSHIQVWKKSILNKVKADLELSAYESELLALIEHGAPATDQNSRQFHSTFSEITAAYEAPGAAAGALPSAASAGPTACMPMHLDPIGGSGAPLPPASAPAGVPCLGAALGGSLGAPLGGALGDSLGDGLGGSLSGSLSSGAPLQMASELHSAEPQTPLEYARRVYGNLQAYKCVPSAMQDYAHMRGGSAPDTAPDTALETTQDASFQNSPTERTLQAAREVARQQRELIQSLYTVPASGSSSASDHAGTYLDARSPEQQPLKNFKTFQIGQGADDLNNSTPQRPR</sequence>
<feature type="domain" description="TEA" evidence="8">
    <location>
        <begin position="141"/>
        <end position="215"/>
    </location>
</feature>
<evidence type="ECO:0000256" key="3">
    <source>
        <dbReference type="ARBA" id="ARBA00023015"/>
    </source>
</evidence>
<evidence type="ECO:0000256" key="2">
    <source>
        <dbReference type="ARBA" id="ARBA00008421"/>
    </source>
</evidence>
<dbReference type="Proteomes" id="UP000191024">
    <property type="component" value="Chromosome E"/>
</dbReference>
<keyword evidence="10" id="KW-1185">Reference proteome</keyword>
<dbReference type="PROSITE" id="PS00554">
    <property type="entry name" value="TEA_1"/>
    <property type="match status" value="1"/>
</dbReference>
<feature type="DNA-binding region" description="TEA" evidence="6">
    <location>
        <begin position="141"/>
        <end position="215"/>
    </location>
</feature>
<feature type="region of interest" description="Disordered" evidence="7">
    <location>
        <begin position="386"/>
        <end position="413"/>
    </location>
</feature>
<proteinExistence type="inferred from homology"/>
<keyword evidence="3" id="KW-0805">Transcription regulation</keyword>
<dbReference type="GO" id="GO:0005667">
    <property type="term" value="C:transcription regulator complex"/>
    <property type="evidence" value="ECO:0007669"/>
    <property type="project" value="TreeGrafter"/>
</dbReference>
<dbReference type="InterPro" id="IPR000818">
    <property type="entry name" value="TEA/ATTS_dom"/>
</dbReference>
<evidence type="ECO:0000313" key="9">
    <source>
        <dbReference type="EMBL" id="SCU92132.1"/>
    </source>
</evidence>
<evidence type="ECO:0000256" key="6">
    <source>
        <dbReference type="PROSITE-ProRule" id="PRU00505"/>
    </source>
</evidence>
<feature type="compositionally biased region" description="Polar residues" evidence="7">
    <location>
        <begin position="457"/>
        <end position="470"/>
    </location>
</feature>
<dbReference type="OrthoDB" id="10006572at2759"/>
<evidence type="ECO:0000259" key="8">
    <source>
        <dbReference type="PROSITE" id="PS51088"/>
    </source>
</evidence>
<feature type="compositionally biased region" description="Polar residues" evidence="7">
    <location>
        <begin position="399"/>
        <end position="413"/>
    </location>
</feature>
<evidence type="ECO:0000256" key="1">
    <source>
        <dbReference type="ARBA" id="ARBA00004123"/>
    </source>
</evidence>
<dbReference type="PANTHER" id="PTHR11834">
    <property type="entry name" value="TRANSCRIPTIONAL ENHANCER FACTOR TEF RELATED"/>
    <property type="match status" value="1"/>
</dbReference>
<dbReference type="Gene3D" id="6.10.20.40">
    <property type="entry name" value="TEA/ATTS domain"/>
    <property type="match status" value="1"/>
</dbReference>
<dbReference type="EMBL" id="LT598465">
    <property type="protein sequence ID" value="SCU92132.1"/>
    <property type="molecule type" value="Genomic_DNA"/>
</dbReference>
<evidence type="ECO:0000313" key="10">
    <source>
        <dbReference type="Proteomes" id="UP000191024"/>
    </source>
</evidence>
<dbReference type="PROSITE" id="PS51088">
    <property type="entry name" value="TEA_2"/>
    <property type="match status" value="1"/>
</dbReference>
<dbReference type="GO" id="GO:0000981">
    <property type="term" value="F:DNA-binding transcription factor activity, RNA polymerase II-specific"/>
    <property type="evidence" value="ECO:0007669"/>
    <property type="project" value="TreeGrafter"/>
</dbReference>
<dbReference type="GO" id="GO:0005634">
    <property type="term" value="C:nucleus"/>
    <property type="evidence" value="ECO:0007669"/>
    <property type="project" value="UniProtKB-SubCell"/>
</dbReference>
<protein>
    <submittedName>
        <fullName evidence="9">LAMI_0E08922g1_1</fullName>
    </submittedName>
</protein>
<keyword evidence="5" id="KW-0539">Nucleus</keyword>
<gene>
    <name evidence="9" type="ORF">LAMI_0E08922G</name>
</gene>
<organism evidence="9 10">
    <name type="scientific">Lachancea mirantina</name>
    <dbReference type="NCBI Taxonomy" id="1230905"/>
    <lineage>
        <taxon>Eukaryota</taxon>
        <taxon>Fungi</taxon>
        <taxon>Dikarya</taxon>
        <taxon>Ascomycota</taxon>
        <taxon>Saccharomycotina</taxon>
        <taxon>Saccharomycetes</taxon>
        <taxon>Saccharomycetales</taxon>
        <taxon>Saccharomycetaceae</taxon>
        <taxon>Lachancea</taxon>
    </lineage>
</organism>
<dbReference type="Pfam" id="PF01285">
    <property type="entry name" value="TEA"/>
    <property type="match status" value="1"/>
</dbReference>
<comment type="subcellular location">
    <subcellularLocation>
        <location evidence="1">Nucleus</location>
    </subcellularLocation>
</comment>
<name>A0A1G4JND5_9SACH</name>
<dbReference type="STRING" id="1230905.A0A1G4JND5"/>
<evidence type="ECO:0000256" key="7">
    <source>
        <dbReference type="SAM" id="MobiDB-lite"/>
    </source>
</evidence>
<accession>A0A1G4JND5</accession>
<dbReference type="AlphaFoldDB" id="A0A1G4JND5"/>
<feature type="compositionally biased region" description="Polar residues" evidence="7">
    <location>
        <begin position="477"/>
        <end position="486"/>
    </location>
</feature>
<dbReference type="GO" id="GO:0000978">
    <property type="term" value="F:RNA polymerase II cis-regulatory region sequence-specific DNA binding"/>
    <property type="evidence" value="ECO:0007669"/>
    <property type="project" value="TreeGrafter"/>
</dbReference>
<dbReference type="InterPro" id="IPR038096">
    <property type="entry name" value="TEA/ATTS_sf"/>
</dbReference>
<comment type="similarity">
    <text evidence="2">Belongs to the TEC1 family.</text>
</comment>
<evidence type="ECO:0000256" key="4">
    <source>
        <dbReference type="ARBA" id="ARBA00023163"/>
    </source>
</evidence>
<dbReference type="PANTHER" id="PTHR11834:SF0">
    <property type="entry name" value="PROTEIN SCALLOPED"/>
    <property type="match status" value="1"/>
</dbReference>
<keyword evidence="4" id="KW-0804">Transcription</keyword>
<dbReference type="InterPro" id="IPR050937">
    <property type="entry name" value="TEC1_TEAD_TF"/>
</dbReference>
<evidence type="ECO:0000256" key="5">
    <source>
        <dbReference type="ARBA" id="ARBA00023242"/>
    </source>
</evidence>
<reference evidence="9 10" key="1">
    <citation type="submission" date="2016-03" db="EMBL/GenBank/DDBJ databases">
        <authorList>
            <person name="Devillers H."/>
        </authorList>
    </citation>
    <scope>NUCLEOTIDE SEQUENCE [LARGE SCALE GENOMIC DNA]</scope>
    <source>
        <strain evidence="9">CBS 11717</strain>
    </source>
</reference>
<dbReference type="SMART" id="SM00426">
    <property type="entry name" value="TEA"/>
    <property type="match status" value="1"/>
</dbReference>